<dbReference type="Pfam" id="PF02518">
    <property type="entry name" value="HATPase_c"/>
    <property type="match status" value="1"/>
</dbReference>
<dbReference type="SMART" id="SM00989">
    <property type="entry name" value="V4R"/>
    <property type="match status" value="1"/>
</dbReference>
<name>A0A1N6QX24_9RHOO</name>
<gene>
    <name evidence="12" type="ORF">SAMN05421829_1035</name>
</gene>
<evidence type="ECO:0000256" key="5">
    <source>
        <dbReference type="ARBA" id="ARBA00022741"/>
    </source>
</evidence>
<keyword evidence="3" id="KW-0597">Phosphoprotein</keyword>
<evidence type="ECO:0000256" key="7">
    <source>
        <dbReference type="ARBA" id="ARBA00022840"/>
    </source>
</evidence>
<dbReference type="InterPro" id="IPR005467">
    <property type="entry name" value="His_kinase_dom"/>
</dbReference>
<evidence type="ECO:0000259" key="11">
    <source>
        <dbReference type="PROSITE" id="PS50113"/>
    </source>
</evidence>
<dbReference type="GO" id="GO:0000155">
    <property type="term" value="F:phosphorelay sensor kinase activity"/>
    <property type="evidence" value="ECO:0007669"/>
    <property type="project" value="InterPro"/>
</dbReference>
<keyword evidence="5" id="KW-0547">Nucleotide-binding</keyword>
<dbReference type="InterPro" id="IPR013767">
    <property type="entry name" value="PAS_fold"/>
</dbReference>
<dbReference type="PROSITE" id="PS50109">
    <property type="entry name" value="HIS_KIN"/>
    <property type="match status" value="1"/>
</dbReference>
<dbReference type="InterPro" id="IPR000014">
    <property type="entry name" value="PAS"/>
</dbReference>
<dbReference type="Pfam" id="PF00989">
    <property type="entry name" value="PAS"/>
    <property type="match status" value="1"/>
</dbReference>
<dbReference type="SUPFAM" id="SSF55874">
    <property type="entry name" value="ATPase domain of HSP90 chaperone/DNA topoisomerase II/histidine kinase"/>
    <property type="match status" value="1"/>
</dbReference>
<dbReference type="Pfam" id="PF00512">
    <property type="entry name" value="HisKA"/>
    <property type="match status" value="1"/>
</dbReference>
<evidence type="ECO:0000256" key="1">
    <source>
        <dbReference type="ARBA" id="ARBA00000085"/>
    </source>
</evidence>
<dbReference type="EMBL" id="FTMD01000003">
    <property type="protein sequence ID" value="SIQ21062.1"/>
    <property type="molecule type" value="Genomic_DNA"/>
</dbReference>
<dbReference type="Pfam" id="PF08448">
    <property type="entry name" value="PAS_4"/>
    <property type="match status" value="1"/>
</dbReference>
<dbReference type="Gene3D" id="3.30.565.10">
    <property type="entry name" value="Histidine kinase-like ATPase, C-terminal domain"/>
    <property type="match status" value="1"/>
</dbReference>
<feature type="domain" description="PAC" evidence="11">
    <location>
        <begin position="294"/>
        <end position="345"/>
    </location>
</feature>
<dbReference type="STRING" id="34027.SAMN05421829_1035"/>
<dbReference type="NCBIfam" id="TIGR00229">
    <property type="entry name" value="sensory_box"/>
    <property type="match status" value="2"/>
</dbReference>
<dbReference type="SUPFAM" id="SSF47384">
    <property type="entry name" value="Homodimeric domain of signal transducing histidine kinase"/>
    <property type="match status" value="1"/>
</dbReference>
<dbReference type="Pfam" id="PF06505">
    <property type="entry name" value="XylR_N"/>
    <property type="match status" value="1"/>
</dbReference>
<dbReference type="InterPro" id="IPR036890">
    <property type="entry name" value="HATPase_C_sf"/>
</dbReference>
<dbReference type="Gene3D" id="3.30.450.20">
    <property type="entry name" value="PAS domain"/>
    <property type="match status" value="2"/>
</dbReference>
<dbReference type="SMART" id="SM00387">
    <property type="entry name" value="HATPase_c"/>
    <property type="match status" value="1"/>
</dbReference>
<feature type="domain" description="PAC" evidence="11">
    <location>
        <begin position="411"/>
        <end position="474"/>
    </location>
</feature>
<dbReference type="InterPro" id="IPR004096">
    <property type="entry name" value="V4R"/>
</dbReference>
<dbReference type="SUPFAM" id="SSF55785">
    <property type="entry name" value="PYP-like sensor domain (PAS domain)"/>
    <property type="match status" value="2"/>
</dbReference>
<dbReference type="InterPro" id="IPR001610">
    <property type="entry name" value="PAC"/>
</dbReference>
<dbReference type="Gene3D" id="3.30.1380.20">
    <property type="entry name" value="Trafficking protein particle complex subunit 3"/>
    <property type="match status" value="1"/>
</dbReference>
<dbReference type="CDD" id="cd00130">
    <property type="entry name" value="PAS"/>
    <property type="match status" value="2"/>
</dbReference>
<dbReference type="AlphaFoldDB" id="A0A1N6QX24"/>
<dbReference type="OrthoDB" id="224978at2"/>
<dbReference type="InterPro" id="IPR024096">
    <property type="entry name" value="NO_sig/Golgi_transp_ligand-bd"/>
</dbReference>
<sequence length="717" mass="79166">MRADQLDFYSLVEFSPDSGAIQFSGRRAILLHTDAMGALRKELVETLGADIAKVILTRYGFSCGFEDAGLLPGFMHPDTLEEFVRGGPRVHMFSGIAEVETRSVEVDRARGHYRMSGNWRRSYEAEQHLRLFGRSDEAVCWTLAGYASGFASYVFQTDMICVEHECEGRGDEHCSWTLMNAAECAPEFEGLRKYFQPLNIKDRINVLEGKVYERTRELEASEQRYRNLIEDLPEMVFALHVSGRMLQLNKAGRTRLGITPEQLPNMRLRDLVLPEYQVAASNFLKSIASARAATRLDVVMRDAGGRPVPMRLQVEPVFKDDKIVGYSGLAIDITAQQERERKLTEYATRLENREQQIQDIINDAVYVLDLDGRFSFVNARMAELLGVPADHAIGRSCSDLMLHSSALRVERDFRRRLAGEGGPPFEIMLAPGGAPNRLLEVSSAVLSTDGYPEGVIGVARDITARREMERQLAQANRLSALGQFASGIAHEINNPLGLVSGFAEELQALMESIPGAQSNPDFDVLRQGLTTIQEQAQRCKAITDNLLLFSRKQAVPLEVVDVAMLVRERLDSYRELGLTRGLDVELRTEGPLPAVATNPTLLDQVLRNLVKNARDAMDGRGRVVVVLRPAGGAVELDVLDEGPGLASGVIDHVFDPFFTTKAPGRGTGLGLSICYGIMSELGGRIECGNRPEGGAWFRIHLPADEVGSDGGAEASMQ</sequence>
<dbReference type="PROSITE" id="PS50113">
    <property type="entry name" value="PAC"/>
    <property type="match status" value="2"/>
</dbReference>
<feature type="domain" description="PAS" evidence="10">
    <location>
        <begin position="221"/>
        <end position="291"/>
    </location>
</feature>
<dbReference type="SMART" id="SM00091">
    <property type="entry name" value="PAS"/>
    <property type="match status" value="2"/>
</dbReference>
<evidence type="ECO:0000313" key="13">
    <source>
        <dbReference type="Proteomes" id="UP000186819"/>
    </source>
</evidence>
<dbReference type="RefSeq" id="WP_076601027.1">
    <property type="nucleotide sequence ID" value="NZ_FTMD01000003.1"/>
</dbReference>
<dbReference type="Pfam" id="PF02830">
    <property type="entry name" value="V4R"/>
    <property type="match status" value="1"/>
</dbReference>
<evidence type="ECO:0000256" key="4">
    <source>
        <dbReference type="ARBA" id="ARBA00022679"/>
    </source>
</evidence>
<dbReference type="CDD" id="cd00082">
    <property type="entry name" value="HisKA"/>
    <property type="match status" value="1"/>
</dbReference>
<dbReference type="InterPro" id="IPR003594">
    <property type="entry name" value="HATPase_dom"/>
</dbReference>
<keyword evidence="8" id="KW-0902">Two-component regulatory system</keyword>
<evidence type="ECO:0000259" key="9">
    <source>
        <dbReference type="PROSITE" id="PS50109"/>
    </source>
</evidence>
<keyword evidence="4" id="KW-0808">Transferase</keyword>
<evidence type="ECO:0000259" key="10">
    <source>
        <dbReference type="PROSITE" id="PS50112"/>
    </source>
</evidence>
<dbReference type="EC" id="2.7.13.3" evidence="2"/>
<dbReference type="PROSITE" id="PS50112">
    <property type="entry name" value="PAS"/>
    <property type="match status" value="2"/>
</dbReference>
<protein>
    <recommendedName>
        <fullName evidence="2">histidine kinase</fullName>
        <ecNumber evidence="2">2.7.13.3</ecNumber>
    </recommendedName>
</protein>
<dbReference type="InterPro" id="IPR010523">
    <property type="entry name" value="XylR_N"/>
</dbReference>
<proteinExistence type="predicted"/>
<keyword evidence="6" id="KW-0418">Kinase</keyword>
<dbReference type="InterPro" id="IPR004358">
    <property type="entry name" value="Sig_transdc_His_kin-like_C"/>
</dbReference>
<dbReference type="SMART" id="SM00086">
    <property type="entry name" value="PAC"/>
    <property type="match status" value="2"/>
</dbReference>
<feature type="domain" description="Histidine kinase" evidence="9">
    <location>
        <begin position="487"/>
        <end position="705"/>
    </location>
</feature>
<evidence type="ECO:0000256" key="8">
    <source>
        <dbReference type="ARBA" id="ARBA00023012"/>
    </source>
</evidence>
<dbReference type="Proteomes" id="UP000186819">
    <property type="component" value="Unassembled WGS sequence"/>
</dbReference>
<feature type="domain" description="PAS" evidence="10">
    <location>
        <begin position="353"/>
        <end position="420"/>
    </location>
</feature>
<dbReference type="PRINTS" id="PR00344">
    <property type="entry name" value="BCTRLSENSOR"/>
</dbReference>
<evidence type="ECO:0000256" key="3">
    <source>
        <dbReference type="ARBA" id="ARBA00022553"/>
    </source>
</evidence>
<keyword evidence="7" id="KW-0067">ATP-binding</keyword>
<dbReference type="InterPro" id="IPR035965">
    <property type="entry name" value="PAS-like_dom_sf"/>
</dbReference>
<reference evidence="13" key="1">
    <citation type="submission" date="2017-01" db="EMBL/GenBank/DDBJ databases">
        <authorList>
            <person name="Varghese N."/>
            <person name="Submissions S."/>
        </authorList>
    </citation>
    <scope>NUCLEOTIDE SEQUENCE [LARGE SCALE GENOMIC DNA]</scope>
    <source>
        <strain evidence="13">ATCC 51758</strain>
    </source>
</reference>
<evidence type="ECO:0000313" key="12">
    <source>
        <dbReference type="EMBL" id="SIQ21062.1"/>
    </source>
</evidence>
<dbReference type="InterPro" id="IPR013656">
    <property type="entry name" value="PAS_4"/>
</dbReference>
<dbReference type="InterPro" id="IPR000700">
    <property type="entry name" value="PAS-assoc_C"/>
</dbReference>
<dbReference type="PANTHER" id="PTHR43065">
    <property type="entry name" value="SENSOR HISTIDINE KINASE"/>
    <property type="match status" value="1"/>
</dbReference>
<comment type="catalytic activity">
    <reaction evidence="1">
        <text>ATP + protein L-histidine = ADP + protein N-phospho-L-histidine.</text>
        <dbReference type="EC" id="2.7.13.3"/>
    </reaction>
</comment>
<evidence type="ECO:0000256" key="2">
    <source>
        <dbReference type="ARBA" id="ARBA00012438"/>
    </source>
</evidence>
<dbReference type="Gene3D" id="1.10.287.130">
    <property type="match status" value="1"/>
</dbReference>
<dbReference type="InterPro" id="IPR003661">
    <property type="entry name" value="HisK_dim/P_dom"/>
</dbReference>
<organism evidence="12 13">
    <name type="scientific">Aromatoleum tolulyticum</name>
    <dbReference type="NCBI Taxonomy" id="34027"/>
    <lineage>
        <taxon>Bacteria</taxon>
        <taxon>Pseudomonadati</taxon>
        <taxon>Pseudomonadota</taxon>
        <taxon>Betaproteobacteria</taxon>
        <taxon>Rhodocyclales</taxon>
        <taxon>Rhodocyclaceae</taxon>
        <taxon>Aromatoleum</taxon>
    </lineage>
</organism>
<dbReference type="SMART" id="SM00388">
    <property type="entry name" value="HisKA"/>
    <property type="match status" value="1"/>
</dbReference>
<dbReference type="InterPro" id="IPR036097">
    <property type="entry name" value="HisK_dim/P_sf"/>
</dbReference>
<accession>A0A1N6QX24</accession>
<evidence type="ECO:0000256" key="6">
    <source>
        <dbReference type="ARBA" id="ARBA00022777"/>
    </source>
</evidence>
<dbReference type="PANTHER" id="PTHR43065:SF46">
    <property type="entry name" value="C4-DICARBOXYLATE TRANSPORT SENSOR PROTEIN DCTB"/>
    <property type="match status" value="1"/>
</dbReference>
<dbReference type="GO" id="GO:0006355">
    <property type="term" value="P:regulation of DNA-templated transcription"/>
    <property type="evidence" value="ECO:0007669"/>
    <property type="project" value="InterPro"/>
</dbReference>
<keyword evidence="13" id="KW-1185">Reference proteome</keyword>
<dbReference type="SUPFAM" id="SSF111126">
    <property type="entry name" value="Ligand-binding domain in the NO signalling and Golgi transport"/>
    <property type="match status" value="1"/>
</dbReference>
<dbReference type="GO" id="GO:0005524">
    <property type="term" value="F:ATP binding"/>
    <property type="evidence" value="ECO:0007669"/>
    <property type="project" value="UniProtKB-KW"/>
</dbReference>